<feature type="compositionally biased region" description="Polar residues" evidence="4">
    <location>
        <begin position="1503"/>
        <end position="1519"/>
    </location>
</feature>
<feature type="compositionally biased region" description="Polar residues" evidence="4">
    <location>
        <begin position="762"/>
        <end position="777"/>
    </location>
</feature>
<feature type="compositionally biased region" description="Polar residues" evidence="4">
    <location>
        <begin position="1608"/>
        <end position="1622"/>
    </location>
</feature>
<feature type="region of interest" description="Disordered" evidence="4">
    <location>
        <begin position="1700"/>
        <end position="1735"/>
    </location>
</feature>
<dbReference type="GO" id="GO:0005544">
    <property type="term" value="F:calcium-dependent phospholipid binding"/>
    <property type="evidence" value="ECO:0007669"/>
    <property type="project" value="InterPro"/>
</dbReference>
<accession>A0AA36DNY8</accession>
<dbReference type="SUPFAM" id="SSF47874">
    <property type="entry name" value="Annexin"/>
    <property type="match status" value="2"/>
</dbReference>
<dbReference type="SMART" id="SM00335">
    <property type="entry name" value="ANX"/>
    <property type="match status" value="4"/>
</dbReference>
<dbReference type="InterPro" id="IPR037104">
    <property type="entry name" value="Annexin_sf"/>
</dbReference>
<reference evidence="5" key="1">
    <citation type="submission" date="2023-07" db="EMBL/GenBank/DDBJ databases">
        <authorList>
            <consortium name="CYATHOMIX"/>
        </authorList>
    </citation>
    <scope>NUCLEOTIDE SEQUENCE</scope>
    <source>
        <strain evidence="5">N/A</strain>
    </source>
</reference>
<dbReference type="Proteomes" id="UP001176961">
    <property type="component" value="Unassembled WGS sequence"/>
</dbReference>
<feature type="region of interest" description="Disordered" evidence="4">
    <location>
        <begin position="697"/>
        <end position="731"/>
    </location>
</feature>
<evidence type="ECO:0008006" key="7">
    <source>
        <dbReference type="Google" id="ProtNLM"/>
    </source>
</evidence>
<evidence type="ECO:0000313" key="5">
    <source>
        <dbReference type="EMBL" id="CAJ0590054.1"/>
    </source>
</evidence>
<evidence type="ECO:0000256" key="1">
    <source>
        <dbReference type="ARBA" id="ARBA00007831"/>
    </source>
</evidence>
<proteinExistence type="inferred from homology"/>
<feature type="compositionally biased region" description="Polar residues" evidence="4">
    <location>
        <begin position="1050"/>
        <end position="1062"/>
    </location>
</feature>
<dbReference type="EMBL" id="CATQJL010000001">
    <property type="protein sequence ID" value="CAJ0590054.1"/>
    <property type="molecule type" value="Genomic_DNA"/>
</dbReference>
<dbReference type="Pfam" id="PF00191">
    <property type="entry name" value="Annexin"/>
    <property type="match status" value="4"/>
</dbReference>
<feature type="compositionally biased region" description="Basic and acidic residues" evidence="4">
    <location>
        <begin position="1589"/>
        <end position="1603"/>
    </location>
</feature>
<dbReference type="InterPro" id="IPR018502">
    <property type="entry name" value="Annexin_repeat"/>
</dbReference>
<feature type="region of interest" description="Disordered" evidence="4">
    <location>
        <begin position="762"/>
        <end position="783"/>
    </location>
</feature>
<dbReference type="GO" id="GO:0005737">
    <property type="term" value="C:cytoplasm"/>
    <property type="evidence" value="ECO:0007669"/>
    <property type="project" value="TreeGrafter"/>
</dbReference>
<dbReference type="GO" id="GO:0005886">
    <property type="term" value="C:plasma membrane"/>
    <property type="evidence" value="ECO:0007669"/>
    <property type="project" value="TreeGrafter"/>
</dbReference>
<evidence type="ECO:0000256" key="2">
    <source>
        <dbReference type="ARBA" id="ARBA00022737"/>
    </source>
</evidence>
<feature type="compositionally biased region" description="Low complexity" evidence="4">
    <location>
        <begin position="1572"/>
        <end position="1581"/>
    </location>
</feature>
<dbReference type="GO" id="GO:0012506">
    <property type="term" value="C:vesicle membrane"/>
    <property type="evidence" value="ECO:0007669"/>
    <property type="project" value="TreeGrafter"/>
</dbReference>
<dbReference type="GO" id="GO:0005509">
    <property type="term" value="F:calcium ion binding"/>
    <property type="evidence" value="ECO:0007669"/>
    <property type="project" value="InterPro"/>
</dbReference>
<organism evidence="5 6">
    <name type="scientific">Cylicocyclus nassatus</name>
    <name type="common">Nematode worm</name>
    <dbReference type="NCBI Taxonomy" id="53992"/>
    <lineage>
        <taxon>Eukaryota</taxon>
        <taxon>Metazoa</taxon>
        <taxon>Ecdysozoa</taxon>
        <taxon>Nematoda</taxon>
        <taxon>Chromadorea</taxon>
        <taxon>Rhabditida</taxon>
        <taxon>Rhabditina</taxon>
        <taxon>Rhabditomorpha</taxon>
        <taxon>Strongyloidea</taxon>
        <taxon>Strongylidae</taxon>
        <taxon>Cylicocyclus</taxon>
    </lineage>
</organism>
<evidence type="ECO:0000256" key="3">
    <source>
        <dbReference type="ARBA" id="ARBA00023216"/>
    </source>
</evidence>
<dbReference type="GO" id="GO:0001786">
    <property type="term" value="F:phosphatidylserine binding"/>
    <property type="evidence" value="ECO:0007669"/>
    <property type="project" value="TreeGrafter"/>
</dbReference>
<dbReference type="GO" id="GO:0005634">
    <property type="term" value="C:nucleus"/>
    <property type="evidence" value="ECO:0007669"/>
    <property type="project" value="TreeGrafter"/>
</dbReference>
<feature type="region of interest" description="Disordered" evidence="4">
    <location>
        <begin position="652"/>
        <end position="683"/>
    </location>
</feature>
<comment type="caution">
    <text evidence="5">The sequence shown here is derived from an EMBL/GenBank/DDBJ whole genome shotgun (WGS) entry which is preliminary data.</text>
</comment>
<name>A0AA36DNY8_CYLNA</name>
<dbReference type="FunFam" id="1.10.220.10:FF:000001">
    <property type="entry name" value="Annexin"/>
    <property type="match status" value="1"/>
</dbReference>
<sequence>MSLRSYVLSAIHNVVENKSEVSVSSDQQSQAQGRDHGAVNQTSHTSNLENRKASGTPSIRPIPNFNAMQDAETLQSLIYTANKSNSISFLCGRPSFQRQEISKAYQSMYGKDLIEVLSSQMNQEAKAIILALLEPVAVYDAKQLHRAMLGKSTQDSVLIECMTYMTSRSDQQLAEIGRMYKQLYHKELGEELSNDKQIGLQHHLAFLCASGETAVKLHNVDNAILGDNLLNADRFNEDALKVVSNNDKDLQNFVQDKQVMGNFANVSTDVAVLSKAKELSDISWTAANAHASKEGLDVLQTTAEINTLGLGGCDHLHIETKQITGDAEAKLCSSDQFGRGTIELINNNDRTGNDTHSFGDFAIQATQTASKDLTENASHNQRDDKSVQISNETYAGNAAHNSSQLQFNTTQITNESQSDVKAMQISSESHKQTIMSGSGHVDLTTQTDVVAKTQDTTAGFTNENSVETTSFSTGQVLKATQMSNENRIRTDSHAASQFDVKAMQISSVSHTGTNSHGGEQIEAKAMHVSGEARDGKELHITGYEEFEAMGIKKESQFGSDALIGHTNVQTNQVIREDQNKTATQAQVETKSLSNGQFVKTMQVSDDSRTKGDSYSSNQIDVSLTQVTSASHTDANSRSSNQPDIKTIQVEGNTRMAAKSQSSNQLANTTEIAENQTGAVSQSSYQVDMKTMQVLGSRTEASSHNYNQRDMKTTQITIESRTETDLHSSSQLDARSLQIAEDRNTGTGLHISNQFDIKSMQITSESRTGADSHSGSQIKNDDRVTETAQISNNNHTELGSRSCHIDSDRTQICGKVQNGKGLHVTNYQECSRTGTKDVGKVETNTPGGYMNAQTDQFSRGCVETTSFNSEQSTMQVSEEGRWKADFQSSNQLDVKTQVTNGSCYSAHSQRSSNQLDIKSTQMSNEIRMEENSQSGSELVLKPEQVKGDEHAVAELQNRNFDIRTTQISNESHRVTDSHGSNEPNIRSMQFSGELHMETNSNTSAAQDERITGRQESRTLGLEDMSKSKNDAPVGYMNVQTGQYSRENCVETASFSSEETMQISDESRTGRDMHSSYHSTDIRQLEDEQKDLYSSSHYDIESKQNTSEGSMKKNLDSSTQLNVIEFQSSRASHSETASLGSGYVEVKTVQSGGEAQDGKGLHITGYEEHKMAGTIESQSNDAVGLYTYVQEGQFCREDRQDHVYLHSGNQLDVRSKEVTYEGSTETVSHSSSDFDLKTIQVEADRHMAAKSRSDTQIRETTQITTENRTGTNSQSDYKLEKMMQISGSRTEADLHTSGQPDTKPMQDIADAARASGNDHLDMETPQYTGTVQDGGDLHIIKYQEFNTTQAKEESHSKTEESGGYVRTGQFINESCTETTSSSTGISTKSVISSQSHVEINSQCGGQPDVKTTLMTGENSMRTDSQSKSCFDFETTHITEEQKERADANLHSNQLDIKKKEITDENYTGANSHNSSQLDVKAMQISCESHTETDLYGSAQLNIRSTQNINENRTETELSSAGYSDAGRAQAGKLNSTNYEESKTTSKEENRSKVDAYSGSVDMQMDQSSRESRTETTSISSERSVQTMQPSDESRTAKDAHSRSQLDARATQITGNIKTETTQSSSQLDIKAMQITSESHMGADAHSNTQINVKTTEITGECHAGTGTQSESQLDIKTTQIIGKERVGADLHSSDQHDMTSAKLTGVTGTDSHSSSQVDIKKTQSSGEHLTGSSSDQVYIKTTQVTGGILSEADRSDHHMEGMFTGEAHNLKETASQETKSEQNIGLTNQHFGESCAPVGSCSKSITTDNSTCSSIGGLTTFSREVHSTLMSHNPSEYCSSESSSGTISYSFQKLSLSSDDNFFDEILKNRNEGYLQNVLEKYQRENKQTVEEAIDSQFSGYVRKGLRAAVDVVRNRPAYFAKQLHQCLESHGTRDEDLLRLIVSRSEFDMVDIRRQFSEMFHASLENMIKTNCSIIYRDTLIALVNGNNI</sequence>
<gene>
    <name evidence="5" type="ORF">CYNAS_LOCUS2037</name>
</gene>
<feature type="compositionally biased region" description="Basic and acidic residues" evidence="4">
    <location>
        <begin position="1537"/>
        <end position="1551"/>
    </location>
</feature>
<feature type="region of interest" description="Disordered" evidence="4">
    <location>
        <begin position="1050"/>
        <end position="1082"/>
    </location>
</feature>
<keyword evidence="2" id="KW-0677">Repeat</keyword>
<comment type="similarity">
    <text evidence="1">Belongs to the annexin family.</text>
</comment>
<feature type="compositionally biased region" description="Basic and acidic residues" evidence="4">
    <location>
        <begin position="1005"/>
        <end position="1015"/>
    </location>
</feature>
<feature type="region of interest" description="Disordered" evidence="4">
    <location>
        <begin position="1503"/>
        <end position="1622"/>
    </location>
</feature>
<evidence type="ECO:0000313" key="6">
    <source>
        <dbReference type="Proteomes" id="UP001176961"/>
    </source>
</evidence>
<dbReference type="PANTHER" id="PTHR10502">
    <property type="entry name" value="ANNEXIN"/>
    <property type="match status" value="1"/>
</dbReference>
<dbReference type="PROSITE" id="PS51897">
    <property type="entry name" value="ANNEXIN_2"/>
    <property type="match status" value="1"/>
</dbReference>
<keyword evidence="3" id="KW-0041">Annexin</keyword>
<feature type="region of interest" description="Disordered" evidence="4">
    <location>
        <begin position="18"/>
        <end position="64"/>
    </location>
</feature>
<feature type="compositionally biased region" description="Polar residues" evidence="4">
    <location>
        <begin position="39"/>
        <end position="57"/>
    </location>
</feature>
<feature type="compositionally biased region" description="Basic and acidic residues" evidence="4">
    <location>
        <begin position="1063"/>
        <end position="1082"/>
    </location>
</feature>
<dbReference type="PANTHER" id="PTHR10502:SF102">
    <property type="entry name" value="ANNEXIN B11"/>
    <property type="match status" value="1"/>
</dbReference>
<protein>
    <recommendedName>
        <fullName evidence="7">Annexin</fullName>
    </recommendedName>
</protein>
<feature type="compositionally biased region" description="Polar residues" evidence="4">
    <location>
        <begin position="1704"/>
        <end position="1735"/>
    </location>
</feature>
<dbReference type="Gene3D" id="1.10.220.10">
    <property type="entry name" value="Annexin"/>
    <property type="match status" value="4"/>
</dbReference>
<feature type="compositionally biased region" description="Polar residues" evidence="4">
    <location>
        <begin position="658"/>
        <end position="683"/>
    </location>
</feature>
<evidence type="ECO:0000256" key="4">
    <source>
        <dbReference type="SAM" id="MobiDB-lite"/>
    </source>
</evidence>
<feature type="region of interest" description="Disordered" evidence="4">
    <location>
        <begin position="998"/>
        <end position="1033"/>
    </location>
</feature>
<feature type="compositionally biased region" description="Low complexity" evidence="4">
    <location>
        <begin position="18"/>
        <end position="32"/>
    </location>
</feature>
<keyword evidence="6" id="KW-1185">Reference proteome</keyword>